<dbReference type="PANTHER" id="PTHR11614">
    <property type="entry name" value="PHOSPHOLIPASE-RELATED"/>
    <property type="match status" value="1"/>
</dbReference>
<dbReference type="SUPFAM" id="SSF53474">
    <property type="entry name" value="alpha/beta-Hydrolases"/>
    <property type="match status" value="1"/>
</dbReference>
<keyword evidence="6" id="KW-0378">Hydrolase</keyword>
<accession>A0A928Z3D6</accession>
<comment type="catalytic activity">
    <reaction evidence="1">
        <text>Hydrolyzes glycerol monoesters of long-chain fatty acids.</text>
        <dbReference type="EC" id="3.1.1.23"/>
    </reaction>
</comment>
<protein>
    <recommendedName>
        <fullName evidence="4">Monoacylglycerol lipase</fullName>
        <ecNumber evidence="3">3.1.1.23</ecNumber>
    </recommendedName>
</protein>
<evidence type="ECO:0000256" key="1">
    <source>
        <dbReference type="ARBA" id="ARBA00001613"/>
    </source>
</evidence>
<evidence type="ECO:0000256" key="2">
    <source>
        <dbReference type="ARBA" id="ARBA00008645"/>
    </source>
</evidence>
<dbReference type="InterPro" id="IPR029058">
    <property type="entry name" value="AB_hydrolase_fold"/>
</dbReference>
<proteinExistence type="inferred from homology"/>
<feature type="domain" description="Serine aminopeptidase S33" evidence="5">
    <location>
        <begin position="33"/>
        <end position="267"/>
    </location>
</feature>
<dbReference type="InterPro" id="IPR000073">
    <property type="entry name" value="AB_hydrolase_1"/>
</dbReference>
<gene>
    <name evidence="6" type="ORF">IQ266_16880</name>
</gene>
<dbReference type="GO" id="GO:0047372">
    <property type="term" value="F:monoacylglycerol lipase activity"/>
    <property type="evidence" value="ECO:0007669"/>
    <property type="project" value="UniProtKB-EC"/>
</dbReference>
<evidence type="ECO:0000256" key="3">
    <source>
        <dbReference type="ARBA" id="ARBA00013254"/>
    </source>
</evidence>
<evidence type="ECO:0000313" key="7">
    <source>
        <dbReference type="Proteomes" id="UP000625316"/>
    </source>
</evidence>
<dbReference type="PRINTS" id="PR00111">
    <property type="entry name" value="ABHYDROLASE"/>
</dbReference>
<dbReference type="EMBL" id="JADEXQ010000062">
    <property type="protein sequence ID" value="MBE9031411.1"/>
    <property type="molecule type" value="Genomic_DNA"/>
</dbReference>
<reference evidence="6" key="1">
    <citation type="submission" date="2020-10" db="EMBL/GenBank/DDBJ databases">
        <authorList>
            <person name="Castelo-Branco R."/>
            <person name="Eusebio N."/>
            <person name="Adriana R."/>
            <person name="Vieira A."/>
            <person name="Brugerolle De Fraissinette N."/>
            <person name="Rezende De Castro R."/>
            <person name="Schneider M.P."/>
            <person name="Vasconcelos V."/>
            <person name="Leao P.N."/>
        </authorList>
    </citation>
    <scope>NUCLEOTIDE SEQUENCE</scope>
    <source>
        <strain evidence="6">LEGE 11480</strain>
    </source>
</reference>
<dbReference type="Pfam" id="PF12146">
    <property type="entry name" value="Hydrolase_4"/>
    <property type="match status" value="1"/>
</dbReference>
<evidence type="ECO:0000256" key="4">
    <source>
        <dbReference type="ARBA" id="ARBA00071261"/>
    </source>
</evidence>
<keyword evidence="7" id="KW-1185">Reference proteome</keyword>
<dbReference type="AlphaFoldDB" id="A0A928Z3D6"/>
<dbReference type="EC" id="3.1.1.23" evidence="3"/>
<dbReference type="RefSeq" id="WP_264326237.1">
    <property type="nucleotide sequence ID" value="NZ_JADEXQ010000062.1"/>
</dbReference>
<comment type="similarity">
    <text evidence="2">Belongs to the AB hydrolase superfamily.</text>
</comment>
<organism evidence="6 7">
    <name type="scientific">Romeriopsis navalis LEGE 11480</name>
    <dbReference type="NCBI Taxonomy" id="2777977"/>
    <lineage>
        <taxon>Bacteria</taxon>
        <taxon>Bacillati</taxon>
        <taxon>Cyanobacteriota</taxon>
        <taxon>Cyanophyceae</taxon>
        <taxon>Leptolyngbyales</taxon>
        <taxon>Leptolyngbyaceae</taxon>
        <taxon>Romeriopsis</taxon>
        <taxon>Romeriopsis navalis</taxon>
    </lineage>
</organism>
<evidence type="ECO:0000313" key="6">
    <source>
        <dbReference type="EMBL" id="MBE9031411.1"/>
    </source>
</evidence>
<name>A0A928Z3D6_9CYAN</name>
<dbReference type="Proteomes" id="UP000625316">
    <property type="component" value="Unassembled WGS sequence"/>
</dbReference>
<dbReference type="InterPro" id="IPR051044">
    <property type="entry name" value="MAG_DAG_Lipase"/>
</dbReference>
<comment type="caution">
    <text evidence="6">The sequence shown here is derived from an EMBL/GenBank/DDBJ whole genome shotgun (WGS) entry which is preliminary data.</text>
</comment>
<sequence length="287" mass="31915">MATLEPPIHHHTGYFPSHDQTSLYYQHWWSDQPTQAVVVIVHGLGAHSDLFQNVVAALVPAGYHLYALDLRGHGRSSGRRGYINQWGEFRGDVGALLALVTQEQPTVPYFLMGHSVGGAIVLDYTLRHPELLQGAIVSNPALGAISISPVKLTIARLLSQIWPTFSLNTGVDNAAGARDPAIVESYNQDPLRHTIGSARLATEFLDTAAWIDEHATDLQVPLLLLQSEADSVTLPQGSERLFDRITIADKTRKTYPESYHEIYDDQDYPTVLQDVRQWLEQHIPQSI</sequence>
<dbReference type="Gene3D" id="3.40.50.1820">
    <property type="entry name" value="alpha/beta hydrolase"/>
    <property type="match status" value="1"/>
</dbReference>
<evidence type="ECO:0000259" key="5">
    <source>
        <dbReference type="Pfam" id="PF12146"/>
    </source>
</evidence>
<dbReference type="FunFam" id="3.40.50.1820:FF:000117">
    <property type="entry name" value="Monoglyceride lipase, putative"/>
    <property type="match status" value="1"/>
</dbReference>
<dbReference type="InterPro" id="IPR022742">
    <property type="entry name" value="Hydrolase_4"/>
</dbReference>